<dbReference type="KEGG" id="egd:GS424_014555"/>
<dbReference type="InterPro" id="IPR036770">
    <property type="entry name" value="Ankyrin_rpt-contain_sf"/>
</dbReference>
<evidence type="ECO:0000313" key="2">
    <source>
        <dbReference type="Proteomes" id="UP000478463"/>
    </source>
</evidence>
<proteinExistence type="predicted"/>
<sequence length="313" mass="32373">MGGFSVVVMLSVLGAVAFVILGAVAVAFGLFVAATVVSIVFACRTKTRRERGKRLGGLVAVPIALYAVSVPVLVWFVLVWVVPIAGDGEGDEFSDFSQAITRHEPEALQACFDADAFSFPSEGPESLASLLEVAIAYGEAPCAQTVLAAAEKRGAPLDVNEPLPSYTASGDPYGAERPLARAAGSDYSSARMLSVLLEAGADPNAASLLDVEGGRPLHLVCDNVGWTSMSAEDQERALADSGESIDLLAAYGADPAAVDAAGLTAGDRLTGRLDSLVEGDALTREQANRFVAEHAESLGLAYSSARTALRAVA</sequence>
<accession>A0A6L7INT8</accession>
<organism evidence="1 2">
    <name type="scientific">Eggerthella guodeyinii</name>
    <dbReference type="NCBI Taxonomy" id="2690837"/>
    <lineage>
        <taxon>Bacteria</taxon>
        <taxon>Bacillati</taxon>
        <taxon>Actinomycetota</taxon>
        <taxon>Coriobacteriia</taxon>
        <taxon>Eggerthellales</taxon>
        <taxon>Eggerthellaceae</taxon>
        <taxon>Eggerthella</taxon>
    </lineage>
</organism>
<name>A0A6L7INT8_9ACTN</name>
<gene>
    <name evidence="1" type="ORF">GS424_014555</name>
</gene>
<dbReference type="AlphaFoldDB" id="A0A6L7INT8"/>
<dbReference type="SUPFAM" id="SSF48403">
    <property type="entry name" value="Ankyrin repeat"/>
    <property type="match status" value="1"/>
</dbReference>
<evidence type="ECO:0000313" key="1">
    <source>
        <dbReference type="EMBL" id="QOS67712.1"/>
    </source>
</evidence>
<dbReference type="EMBL" id="CP063310">
    <property type="protein sequence ID" value="QOS67712.1"/>
    <property type="molecule type" value="Genomic_DNA"/>
</dbReference>
<dbReference type="RefSeq" id="WP_160941203.1">
    <property type="nucleotide sequence ID" value="NZ_CP063310.1"/>
</dbReference>
<protein>
    <submittedName>
        <fullName evidence="1">Uncharacterized protein</fullName>
    </submittedName>
</protein>
<reference evidence="1 2" key="1">
    <citation type="submission" date="2020-10" db="EMBL/GenBank/DDBJ databases">
        <title>Eggerthella sp. nov., isolated from human feces.</title>
        <authorList>
            <person name="Yajun G."/>
        </authorList>
    </citation>
    <scope>NUCLEOTIDE SEQUENCE [LARGE SCALE GENOMIC DNA]</scope>
    <source>
        <strain evidence="1 2">HF-1101</strain>
    </source>
</reference>
<dbReference type="Gene3D" id="1.25.40.20">
    <property type="entry name" value="Ankyrin repeat-containing domain"/>
    <property type="match status" value="1"/>
</dbReference>
<dbReference type="Proteomes" id="UP000478463">
    <property type="component" value="Chromosome"/>
</dbReference>